<dbReference type="Proteomes" id="UP001221757">
    <property type="component" value="Unassembled WGS sequence"/>
</dbReference>
<protein>
    <submittedName>
        <fullName evidence="1">Uncharacterized protein</fullName>
    </submittedName>
</protein>
<organism evidence="1 2">
    <name type="scientific">Mycena rosella</name>
    <name type="common">Pink bonnet</name>
    <name type="synonym">Agaricus rosellus</name>
    <dbReference type="NCBI Taxonomy" id="1033263"/>
    <lineage>
        <taxon>Eukaryota</taxon>
        <taxon>Fungi</taxon>
        <taxon>Dikarya</taxon>
        <taxon>Basidiomycota</taxon>
        <taxon>Agaricomycotina</taxon>
        <taxon>Agaricomycetes</taxon>
        <taxon>Agaricomycetidae</taxon>
        <taxon>Agaricales</taxon>
        <taxon>Marasmiineae</taxon>
        <taxon>Mycenaceae</taxon>
        <taxon>Mycena</taxon>
    </lineage>
</organism>
<accession>A0AAD7FW47</accession>
<evidence type="ECO:0000313" key="2">
    <source>
        <dbReference type="Proteomes" id="UP001221757"/>
    </source>
</evidence>
<dbReference type="EMBL" id="JARKIE010000421">
    <property type="protein sequence ID" value="KAJ7640909.1"/>
    <property type="molecule type" value="Genomic_DNA"/>
</dbReference>
<keyword evidence="2" id="KW-1185">Reference proteome</keyword>
<comment type="caution">
    <text evidence="1">The sequence shown here is derived from an EMBL/GenBank/DDBJ whole genome shotgun (WGS) entry which is preliminary data.</text>
</comment>
<gene>
    <name evidence="1" type="ORF">B0H17DRAFT_1105244</name>
</gene>
<sequence length="63" mass="6969">MMIRSFCGKLKGLSILCTPGVLCDTGVAPSTLNTAFINADFPAPDFPTTRMRRRGHSWRRISV</sequence>
<name>A0AAD7FW47_MYCRO</name>
<evidence type="ECO:0000313" key="1">
    <source>
        <dbReference type="EMBL" id="KAJ7640909.1"/>
    </source>
</evidence>
<dbReference type="AlphaFoldDB" id="A0AAD7FW47"/>
<reference evidence="1" key="1">
    <citation type="submission" date="2023-03" db="EMBL/GenBank/DDBJ databases">
        <title>Massive genome expansion in bonnet fungi (Mycena s.s.) driven by repeated elements and novel gene families across ecological guilds.</title>
        <authorList>
            <consortium name="Lawrence Berkeley National Laboratory"/>
            <person name="Harder C.B."/>
            <person name="Miyauchi S."/>
            <person name="Viragh M."/>
            <person name="Kuo A."/>
            <person name="Thoen E."/>
            <person name="Andreopoulos B."/>
            <person name="Lu D."/>
            <person name="Skrede I."/>
            <person name="Drula E."/>
            <person name="Henrissat B."/>
            <person name="Morin E."/>
            <person name="Kohler A."/>
            <person name="Barry K."/>
            <person name="LaButti K."/>
            <person name="Morin E."/>
            <person name="Salamov A."/>
            <person name="Lipzen A."/>
            <person name="Mereny Z."/>
            <person name="Hegedus B."/>
            <person name="Baldrian P."/>
            <person name="Stursova M."/>
            <person name="Weitz H."/>
            <person name="Taylor A."/>
            <person name="Grigoriev I.V."/>
            <person name="Nagy L.G."/>
            <person name="Martin F."/>
            <person name="Kauserud H."/>
        </authorList>
    </citation>
    <scope>NUCLEOTIDE SEQUENCE</scope>
    <source>
        <strain evidence="1">CBHHK067</strain>
    </source>
</reference>
<proteinExistence type="predicted"/>